<organism evidence="1">
    <name type="scientific">Arundo donax</name>
    <name type="common">Giant reed</name>
    <name type="synonym">Donax arundinaceus</name>
    <dbReference type="NCBI Taxonomy" id="35708"/>
    <lineage>
        <taxon>Eukaryota</taxon>
        <taxon>Viridiplantae</taxon>
        <taxon>Streptophyta</taxon>
        <taxon>Embryophyta</taxon>
        <taxon>Tracheophyta</taxon>
        <taxon>Spermatophyta</taxon>
        <taxon>Magnoliopsida</taxon>
        <taxon>Liliopsida</taxon>
        <taxon>Poales</taxon>
        <taxon>Poaceae</taxon>
        <taxon>PACMAD clade</taxon>
        <taxon>Arundinoideae</taxon>
        <taxon>Arundineae</taxon>
        <taxon>Arundo</taxon>
    </lineage>
</organism>
<name>A0A0A9CDC1_ARUDO</name>
<evidence type="ECO:0000313" key="1">
    <source>
        <dbReference type="EMBL" id="JAD69492.1"/>
    </source>
</evidence>
<proteinExistence type="predicted"/>
<reference evidence="1" key="1">
    <citation type="submission" date="2014-09" db="EMBL/GenBank/DDBJ databases">
        <authorList>
            <person name="Magalhaes I.L.F."/>
            <person name="Oliveira U."/>
            <person name="Santos F.R."/>
            <person name="Vidigal T.H.D.A."/>
            <person name="Brescovit A.D."/>
            <person name="Santos A.J."/>
        </authorList>
    </citation>
    <scope>NUCLEOTIDE SEQUENCE</scope>
    <source>
        <tissue evidence="1">Shoot tissue taken approximately 20 cm above the soil surface</tissue>
    </source>
</reference>
<dbReference type="AlphaFoldDB" id="A0A0A9CDC1"/>
<reference evidence="1" key="2">
    <citation type="journal article" date="2015" name="Data Brief">
        <title>Shoot transcriptome of the giant reed, Arundo donax.</title>
        <authorList>
            <person name="Barrero R.A."/>
            <person name="Guerrero F.D."/>
            <person name="Moolhuijzen P."/>
            <person name="Goolsby J.A."/>
            <person name="Tidwell J."/>
            <person name="Bellgard S.E."/>
            <person name="Bellgard M.I."/>
        </authorList>
    </citation>
    <scope>NUCLEOTIDE SEQUENCE</scope>
    <source>
        <tissue evidence="1">Shoot tissue taken approximately 20 cm above the soil surface</tissue>
    </source>
</reference>
<accession>A0A0A9CDC1</accession>
<sequence>MRHSCGLGLPPLSMDGGRRTECADPWMRTSPLMSQTSEAQGPWMSHAGFLAGEVSSALPSPPMLPASVTGLWSSSVSVWGSSTGGGFSCATCSDALGGFSSMTGSC</sequence>
<dbReference type="EMBL" id="GBRH01228403">
    <property type="protein sequence ID" value="JAD69492.1"/>
    <property type="molecule type" value="Transcribed_RNA"/>
</dbReference>
<protein>
    <submittedName>
        <fullName evidence="1">Uncharacterized protein</fullName>
    </submittedName>
</protein>